<dbReference type="GO" id="GO:0000139">
    <property type="term" value="C:Golgi membrane"/>
    <property type="evidence" value="ECO:0007669"/>
    <property type="project" value="TreeGrafter"/>
</dbReference>
<evidence type="ECO:0000256" key="5">
    <source>
        <dbReference type="ARBA" id="ARBA00023136"/>
    </source>
</evidence>
<dbReference type="PANTHER" id="PTHR13407">
    <property type="entry name" value="RNF121 PROTEIN"/>
    <property type="match status" value="1"/>
</dbReference>
<dbReference type="InterPro" id="IPR040176">
    <property type="entry name" value="RNF121/RNF175"/>
</dbReference>
<feature type="transmembrane region" description="Helical" evidence="7">
    <location>
        <begin position="89"/>
        <end position="106"/>
    </location>
</feature>
<evidence type="ECO:0000256" key="6">
    <source>
        <dbReference type="PROSITE-ProRule" id="PRU00175"/>
    </source>
</evidence>
<dbReference type="CDD" id="cd16475">
    <property type="entry name" value="RING-H2_RNF121-like"/>
    <property type="match status" value="1"/>
</dbReference>
<dbReference type="Gene3D" id="3.30.40.10">
    <property type="entry name" value="Zinc/RING finger domain, C3HC4 (zinc finger)"/>
    <property type="match status" value="1"/>
</dbReference>
<evidence type="ECO:0000256" key="1">
    <source>
        <dbReference type="ARBA" id="ARBA00004141"/>
    </source>
</evidence>
<feature type="transmembrane region" description="Helical" evidence="7">
    <location>
        <begin position="127"/>
        <end position="153"/>
    </location>
</feature>
<dbReference type="InterPro" id="IPR001841">
    <property type="entry name" value="Znf_RING"/>
</dbReference>
<proteinExistence type="predicted"/>
<keyword evidence="5 7" id="KW-0472">Membrane</keyword>
<keyword evidence="6" id="KW-0863">Zinc-finger</keyword>
<dbReference type="EMBL" id="QEAQ01000058">
    <property type="protein sequence ID" value="TPX57096.1"/>
    <property type="molecule type" value="Genomic_DNA"/>
</dbReference>
<keyword evidence="10" id="KW-1185">Reference proteome</keyword>
<dbReference type="InterPro" id="IPR013083">
    <property type="entry name" value="Znf_RING/FYVE/PHD"/>
</dbReference>
<evidence type="ECO:0000256" key="2">
    <source>
        <dbReference type="ARBA" id="ARBA00022692"/>
    </source>
</evidence>
<keyword evidence="2 7" id="KW-0812">Transmembrane</keyword>
<dbReference type="GO" id="GO:0008270">
    <property type="term" value="F:zinc ion binding"/>
    <property type="evidence" value="ECO:0007669"/>
    <property type="project" value="UniProtKB-KW"/>
</dbReference>
<dbReference type="AlphaFoldDB" id="A0A507DZX0"/>
<dbReference type="PANTHER" id="PTHR13407:SF0">
    <property type="entry name" value="FI05221P"/>
    <property type="match status" value="1"/>
</dbReference>
<feature type="transmembrane region" description="Helical" evidence="7">
    <location>
        <begin position="65"/>
        <end position="83"/>
    </location>
</feature>
<accession>A0A507DZX0</accession>
<dbReference type="Pfam" id="PF13639">
    <property type="entry name" value="zf-RING_2"/>
    <property type="match status" value="1"/>
</dbReference>
<feature type="domain" description="RING-type" evidence="8">
    <location>
        <begin position="216"/>
        <end position="261"/>
    </location>
</feature>
<dbReference type="SMART" id="SM00184">
    <property type="entry name" value="RING"/>
    <property type="match status" value="1"/>
</dbReference>
<reference evidence="9 10" key="1">
    <citation type="journal article" date="2019" name="Sci. Rep.">
        <title>Comparative genomics of chytrid fungi reveal insights into the obligate biotrophic and pathogenic lifestyle of Synchytrium endobioticum.</title>
        <authorList>
            <person name="van de Vossenberg B.T.L.H."/>
            <person name="Warris S."/>
            <person name="Nguyen H.D.T."/>
            <person name="van Gent-Pelzer M.P.E."/>
            <person name="Joly D.L."/>
            <person name="van de Geest H.C."/>
            <person name="Bonants P.J.M."/>
            <person name="Smith D.S."/>
            <person name="Levesque C.A."/>
            <person name="van der Lee T.A.J."/>
        </authorList>
    </citation>
    <scope>NUCLEOTIDE SEQUENCE [LARGE SCALE GENOMIC DNA]</scope>
    <source>
        <strain evidence="9 10">CBS 809.83</strain>
    </source>
</reference>
<keyword evidence="4 7" id="KW-1133">Transmembrane helix</keyword>
<feature type="transmembrane region" description="Helical" evidence="7">
    <location>
        <begin position="40"/>
        <end position="58"/>
    </location>
</feature>
<evidence type="ECO:0000256" key="7">
    <source>
        <dbReference type="SAM" id="Phobius"/>
    </source>
</evidence>
<evidence type="ECO:0000313" key="10">
    <source>
        <dbReference type="Proteomes" id="UP000318582"/>
    </source>
</evidence>
<gene>
    <name evidence="9" type="ORF">PhCBS80983_g04065</name>
</gene>
<dbReference type="SUPFAM" id="SSF57850">
    <property type="entry name" value="RING/U-box"/>
    <property type="match status" value="1"/>
</dbReference>
<comment type="caution">
    <text evidence="9">The sequence shown here is derived from an EMBL/GenBank/DDBJ whole genome shotgun (WGS) entry which is preliminary data.</text>
</comment>
<dbReference type="GO" id="GO:0036503">
    <property type="term" value="P:ERAD pathway"/>
    <property type="evidence" value="ECO:0007669"/>
    <property type="project" value="TreeGrafter"/>
</dbReference>
<evidence type="ECO:0000259" key="8">
    <source>
        <dbReference type="PROSITE" id="PS50089"/>
    </source>
</evidence>
<protein>
    <recommendedName>
        <fullName evidence="8">RING-type domain-containing protein</fullName>
    </recommendedName>
</protein>
<evidence type="ECO:0000313" key="9">
    <source>
        <dbReference type="EMBL" id="TPX57096.1"/>
    </source>
</evidence>
<keyword evidence="6" id="KW-0862">Zinc</keyword>
<dbReference type="GO" id="GO:0061630">
    <property type="term" value="F:ubiquitin protein ligase activity"/>
    <property type="evidence" value="ECO:0007669"/>
    <property type="project" value="TreeGrafter"/>
</dbReference>
<evidence type="ECO:0000256" key="3">
    <source>
        <dbReference type="ARBA" id="ARBA00022723"/>
    </source>
</evidence>
<sequence>MSAQHPPPSQPHMSPPSVVLTPEQAFALEHASHEGMHQSMALILVGSLILSQLTFILWKKLHHRSFHAATLLGLWIVPPTLGLNAGNTRFVVVWALYSILNSWVIWKAVQTPMKSSTPRLVYKWYSVLYTLSYSVGALGYGTVLLSFFHIPFILHFVNMDTEAKIFEVGIVLLFYGLYFGTCSRDCVVLLSDRMAVNAGYHSRTGFPAKHLRSNMCAICGDSTDLVPADKLHKLNCGHTYHENCIRGYTIIGKKDLCPYCKEKVDLRSFRRNPWDTTQQLYLNLLDAMRFLLVWNPIVFLIVHFVFEVSGLK</sequence>
<evidence type="ECO:0000256" key="4">
    <source>
        <dbReference type="ARBA" id="ARBA00022989"/>
    </source>
</evidence>
<dbReference type="Proteomes" id="UP000318582">
    <property type="component" value="Unassembled WGS sequence"/>
</dbReference>
<organism evidence="9 10">
    <name type="scientific">Powellomyces hirtus</name>
    <dbReference type="NCBI Taxonomy" id="109895"/>
    <lineage>
        <taxon>Eukaryota</taxon>
        <taxon>Fungi</taxon>
        <taxon>Fungi incertae sedis</taxon>
        <taxon>Chytridiomycota</taxon>
        <taxon>Chytridiomycota incertae sedis</taxon>
        <taxon>Chytridiomycetes</taxon>
        <taxon>Spizellomycetales</taxon>
        <taxon>Powellomycetaceae</taxon>
        <taxon>Powellomyces</taxon>
    </lineage>
</organism>
<dbReference type="PROSITE" id="PS50089">
    <property type="entry name" value="ZF_RING_2"/>
    <property type="match status" value="1"/>
</dbReference>
<feature type="transmembrane region" description="Helical" evidence="7">
    <location>
        <begin position="165"/>
        <end position="183"/>
    </location>
</feature>
<feature type="transmembrane region" description="Helical" evidence="7">
    <location>
        <begin position="280"/>
        <end position="306"/>
    </location>
</feature>
<dbReference type="GO" id="GO:0005789">
    <property type="term" value="C:endoplasmic reticulum membrane"/>
    <property type="evidence" value="ECO:0007669"/>
    <property type="project" value="TreeGrafter"/>
</dbReference>
<name>A0A507DZX0_9FUNG</name>
<keyword evidence="3" id="KW-0479">Metal-binding</keyword>
<comment type="subcellular location">
    <subcellularLocation>
        <location evidence="1">Membrane</location>
        <topology evidence="1">Multi-pass membrane protein</topology>
    </subcellularLocation>
</comment>